<dbReference type="AlphaFoldDB" id="A0AAD2G629"/>
<evidence type="ECO:0008006" key="4">
    <source>
        <dbReference type="Google" id="ProtNLM"/>
    </source>
</evidence>
<dbReference type="Gene3D" id="3.40.50.300">
    <property type="entry name" value="P-loop containing nucleotide triphosphate hydrolases"/>
    <property type="match status" value="1"/>
</dbReference>
<feature type="region of interest" description="Disordered" evidence="1">
    <location>
        <begin position="1"/>
        <end position="42"/>
    </location>
</feature>
<gene>
    <name evidence="2" type="ORF">CYCCA115_LOCUS20586</name>
</gene>
<proteinExistence type="predicted"/>
<protein>
    <recommendedName>
        <fullName evidence="4">Sulfotransferase domain-containing protein</fullName>
    </recommendedName>
</protein>
<feature type="compositionally biased region" description="Basic and acidic residues" evidence="1">
    <location>
        <begin position="14"/>
        <end position="23"/>
    </location>
</feature>
<evidence type="ECO:0000256" key="1">
    <source>
        <dbReference type="SAM" id="MobiDB-lite"/>
    </source>
</evidence>
<dbReference type="EMBL" id="CAKOGP040002180">
    <property type="protein sequence ID" value="CAJ1964345.1"/>
    <property type="molecule type" value="Genomic_DNA"/>
</dbReference>
<keyword evidence="3" id="KW-1185">Reference proteome</keyword>
<comment type="caution">
    <text evidence="2">The sequence shown here is derived from an EMBL/GenBank/DDBJ whole genome shotgun (WGS) entry which is preliminary data.</text>
</comment>
<accession>A0AAD2G629</accession>
<organism evidence="2 3">
    <name type="scientific">Cylindrotheca closterium</name>
    <dbReference type="NCBI Taxonomy" id="2856"/>
    <lineage>
        <taxon>Eukaryota</taxon>
        <taxon>Sar</taxon>
        <taxon>Stramenopiles</taxon>
        <taxon>Ochrophyta</taxon>
        <taxon>Bacillariophyta</taxon>
        <taxon>Bacillariophyceae</taxon>
        <taxon>Bacillariophycidae</taxon>
        <taxon>Bacillariales</taxon>
        <taxon>Bacillariaceae</taxon>
        <taxon>Cylindrotheca</taxon>
    </lineage>
</organism>
<reference evidence="2" key="1">
    <citation type="submission" date="2023-08" db="EMBL/GenBank/DDBJ databases">
        <authorList>
            <person name="Audoor S."/>
            <person name="Bilcke G."/>
        </authorList>
    </citation>
    <scope>NUCLEOTIDE SEQUENCE</scope>
</reference>
<name>A0AAD2G629_9STRA</name>
<dbReference type="SUPFAM" id="SSF52540">
    <property type="entry name" value="P-loop containing nucleoside triphosphate hydrolases"/>
    <property type="match status" value="1"/>
</dbReference>
<dbReference type="InterPro" id="IPR027417">
    <property type="entry name" value="P-loop_NTPase"/>
</dbReference>
<dbReference type="Proteomes" id="UP001295423">
    <property type="component" value="Unassembled WGS sequence"/>
</dbReference>
<sequence>MNRKLEKLAKRKQEKQEVWRDEGTKEDDDNFGSRNITSRTDGDPDRIPIFNILEQAGFDTVNDPRFTDEVLQSLPKWSEVKELYGEPKVMGLETCEYYRESVDEAKWKLAVAGNFNSGTNFLHELLRKNCVSPPLWQVPWGKHYPAYFRETNQVQKMKDVHYSNVMPVVMVRDPYTWMQSQCRQPYNARFDHNKSTCPNIIPYNTDIIDHPRYASMKYVPIHVTYSKEPHLKYKHPSLAHFWNNWNNEYVYNRTSEFPRLIVRMEDLVFHGETVVPQICACAGLKTKGKFHHKRNVANWNNGIDKNPLHGAGLLQSIIRYGNPETKRTGYTPCQLWAAKNILDNKLMNAFGYNYVEKFGDSPSDWADCFGYLKES</sequence>
<evidence type="ECO:0000313" key="2">
    <source>
        <dbReference type="EMBL" id="CAJ1964345.1"/>
    </source>
</evidence>
<evidence type="ECO:0000313" key="3">
    <source>
        <dbReference type="Proteomes" id="UP001295423"/>
    </source>
</evidence>